<sequence>MRQDKVGPDQKEAALAEGDAAVVFSKKTGHLRECLVDSVSEPLVDN</sequence>
<organism evidence="1 2">
    <name type="scientific">Yoonia rhodophyticola</name>
    <dbReference type="NCBI Taxonomy" id="3137370"/>
    <lineage>
        <taxon>Bacteria</taxon>
        <taxon>Pseudomonadati</taxon>
        <taxon>Pseudomonadota</taxon>
        <taxon>Alphaproteobacteria</taxon>
        <taxon>Rhodobacterales</taxon>
        <taxon>Paracoccaceae</taxon>
        <taxon>Yoonia</taxon>
    </lineage>
</organism>
<name>A0ABZ3JB37_9RHOB</name>
<reference evidence="2" key="1">
    <citation type="submission" date="2024-04" db="EMBL/GenBank/DDBJ databases">
        <title>Phylogenomic analyses of a clade within the roseobacter group suggest taxonomic reassignments of species of the genera Aestuariivita, Citreicella, Loktanella, Nautella, Pelagibaca, Ruegeria, Thalassobius, Thiobacimonas and Tropicibacter, and the proposal o.</title>
        <authorList>
            <person name="Jeon C.O."/>
        </authorList>
    </citation>
    <scope>NUCLEOTIDE SEQUENCE [LARGE SCALE GENOMIC DNA]</scope>
    <source>
        <strain evidence="2">SS1-5</strain>
        <plasmid evidence="2">pSS1-5</plasmid>
    </source>
</reference>
<reference evidence="1 2" key="2">
    <citation type="submission" date="2024-08" db="EMBL/GenBank/DDBJ databases">
        <title>Phylogenomic analyses of a clade within the roseobacter group suggest taxonomic reassignments of species of the genera Aestuariivita, Citreicella, Loktanella, Nautella, Pelagibaca, Ruegeria, Thalassobius, Thiobacimonas and Tropicibacter, and the proposal o.</title>
        <authorList>
            <person name="Jeon C.O."/>
        </authorList>
    </citation>
    <scope>NUCLEOTIDE SEQUENCE [LARGE SCALE GENOMIC DNA]</scope>
    <source>
        <strain evidence="1 2">SS1-5</strain>
        <plasmid evidence="1 2">pSS1-5</plasmid>
    </source>
</reference>
<geneLocation type="plasmid" evidence="1 2">
    <name>pSS1-5</name>
</geneLocation>
<keyword evidence="2" id="KW-1185">Reference proteome</keyword>
<evidence type="ECO:0000313" key="1">
    <source>
        <dbReference type="EMBL" id="XFU26390.1"/>
    </source>
</evidence>
<dbReference type="Proteomes" id="UP001470809">
    <property type="component" value="Plasmid pSS1-5"/>
</dbReference>
<protein>
    <submittedName>
        <fullName evidence="1">Uncharacterized protein</fullName>
    </submittedName>
</protein>
<dbReference type="EMBL" id="CP151764">
    <property type="protein sequence ID" value="XFU26390.1"/>
    <property type="molecule type" value="Genomic_DNA"/>
</dbReference>
<gene>
    <name evidence="1" type="ORF">AABB31_22830</name>
</gene>
<dbReference type="RefSeq" id="WP_373634772.1">
    <property type="nucleotide sequence ID" value="NZ_CP151764.2"/>
</dbReference>
<proteinExistence type="predicted"/>
<accession>A0ABZ3JB37</accession>
<evidence type="ECO:0000313" key="2">
    <source>
        <dbReference type="Proteomes" id="UP001470809"/>
    </source>
</evidence>
<keyword evidence="1" id="KW-0614">Plasmid</keyword>